<evidence type="ECO:0000256" key="9">
    <source>
        <dbReference type="ARBA" id="ARBA00022842"/>
    </source>
</evidence>
<dbReference type="NCBIfam" id="TIGR00147">
    <property type="entry name" value="YegS/Rv2252/BmrU family lipid kinase"/>
    <property type="match status" value="1"/>
</dbReference>
<evidence type="ECO:0000256" key="10">
    <source>
        <dbReference type="ARBA" id="ARBA00023098"/>
    </source>
</evidence>
<reference evidence="14 15" key="1">
    <citation type="submission" date="2018-06" db="EMBL/GenBank/DDBJ databases">
        <authorList>
            <consortium name="Pathogen Informatics"/>
            <person name="Doyle S."/>
        </authorList>
    </citation>
    <scope>NUCLEOTIDE SEQUENCE [LARGE SCALE GENOMIC DNA]</scope>
    <source>
        <strain evidence="14 15">NCTC11087</strain>
    </source>
</reference>
<evidence type="ECO:0000256" key="1">
    <source>
        <dbReference type="ARBA" id="ARBA00001946"/>
    </source>
</evidence>
<keyword evidence="6" id="KW-0547">Nucleotide-binding</keyword>
<evidence type="ECO:0000256" key="3">
    <source>
        <dbReference type="ARBA" id="ARBA00022516"/>
    </source>
</evidence>
<dbReference type="InterPro" id="IPR016064">
    <property type="entry name" value="NAD/diacylglycerol_kinase_sf"/>
</dbReference>
<dbReference type="GO" id="GO:0046872">
    <property type="term" value="F:metal ion binding"/>
    <property type="evidence" value="ECO:0007669"/>
    <property type="project" value="UniProtKB-KW"/>
</dbReference>
<dbReference type="Pfam" id="PF00781">
    <property type="entry name" value="DAGK_cat"/>
    <property type="match status" value="1"/>
</dbReference>
<dbReference type="InterPro" id="IPR005218">
    <property type="entry name" value="Diacylglycerol/lipid_kinase"/>
</dbReference>
<accession>A0A380LQ01</accession>
<keyword evidence="5" id="KW-0479">Metal-binding</keyword>
<evidence type="ECO:0000256" key="8">
    <source>
        <dbReference type="ARBA" id="ARBA00022840"/>
    </source>
</evidence>
<evidence type="ECO:0000259" key="13">
    <source>
        <dbReference type="PROSITE" id="PS50146"/>
    </source>
</evidence>
<keyword evidence="4 14" id="KW-0808">Transferase</keyword>
<dbReference type="InterPro" id="IPR017438">
    <property type="entry name" value="ATP-NAD_kinase_N"/>
</dbReference>
<dbReference type="InterPro" id="IPR001206">
    <property type="entry name" value="Diacylglycerol_kinase_cat_dom"/>
</dbReference>
<evidence type="ECO:0000256" key="12">
    <source>
        <dbReference type="ARBA" id="ARBA00023264"/>
    </source>
</evidence>
<keyword evidence="11" id="KW-0594">Phospholipid biosynthesis</keyword>
<keyword evidence="10" id="KW-0443">Lipid metabolism</keyword>
<dbReference type="EC" id="2.7.1.107" evidence="14"/>
<evidence type="ECO:0000256" key="6">
    <source>
        <dbReference type="ARBA" id="ARBA00022741"/>
    </source>
</evidence>
<evidence type="ECO:0000313" key="14">
    <source>
        <dbReference type="EMBL" id="SUO04660.1"/>
    </source>
</evidence>
<dbReference type="SUPFAM" id="SSF111331">
    <property type="entry name" value="NAD kinase/diacylglycerol kinase-like"/>
    <property type="match status" value="1"/>
</dbReference>
<evidence type="ECO:0000256" key="7">
    <source>
        <dbReference type="ARBA" id="ARBA00022777"/>
    </source>
</evidence>
<name>A0A380LQ01_9FIRM</name>
<dbReference type="EMBL" id="UHFX01000003">
    <property type="protein sequence ID" value="SUO04660.1"/>
    <property type="molecule type" value="Genomic_DNA"/>
</dbReference>
<dbReference type="GO" id="GO:0008654">
    <property type="term" value="P:phospholipid biosynthetic process"/>
    <property type="evidence" value="ECO:0007669"/>
    <property type="project" value="UniProtKB-KW"/>
</dbReference>
<organism evidence="14 15">
    <name type="scientific">Faecalicoccus pleomorphus</name>
    <dbReference type="NCBI Taxonomy" id="1323"/>
    <lineage>
        <taxon>Bacteria</taxon>
        <taxon>Bacillati</taxon>
        <taxon>Bacillota</taxon>
        <taxon>Erysipelotrichia</taxon>
        <taxon>Erysipelotrichales</taxon>
        <taxon>Erysipelotrichaceae</taxon>
        <taxon>Faecalicoccus</taxon>
    </lineage>
</organism>
<dbReference type="PANTHER" id="PTHR12358">
    <property type="entry name" value="SPHINGOSINE KINASE"/>
    <property type="match status" value="1"/>
</dbReference>
<evidence type="ECO:0000256" key="5">
    <source>
        <dbReference type="ARBA" id="ARBA00022723"/>
    </source>
</evidence>
<keyword evidence="3" id="KW-0444">Lipid biosynthesis</keyword>
<dbReference type="Pfam" id="PF19279">
    <property type="entry name" value="YegS_C"/>
    <property type="match status" value="1"/>
</dbReference>
<proteinExistence type="inferred from homology"/>
<evidence type="ECO:0000256" key="4">
    <source>
        <dbReference type="ARBA" id="ARBA00022679"/>
    </source>
</evidence>
<dbReference type="Gene3D" id="3.40.50.10330">
    <property type="entry name" value="Probable inorganic polyphosphate/atp-NAD kinase, domain 1"/>
    <property type="match status" value="1"/>
</dbReference>
<keyword evidence="7" id="KW-0418">Kinase</keyword>
<dbReference type="Proteomes" id="UP000255523">
    <property type="component" value="Unassembled WGS sequence"/>
</dbReference>
<dbReference type="PANTHER" id="PTHR12358:SF106">
    <property type="entry name" value="LIPID KINASE YEGS"/>
    <property type="match status" value="1"/>
</dbReference>
<dbReference type="PROSITE" id="PS50146">
    <property type="entry name" value="DAGK"/>
    <property type="match status" value="1"/>
</dbReference>
<dbReference type="RefSeq" id="WP_022790532.1">
    <property type="nucleotide sequence ID" value="NZ_UHFX01000003.1"/>
</dbReference>
<evidence type="ECO:0000256" key="11">
    <source>
        <dbReference type="ARBA" id="ARBA00023209"/>
    </source>
</evidence>
<sequence length="301" mass="33904">MKDVFIINPYSGKKEQYALMQQIKENFQGKRIIIEKTKNPGHAQFIAQKYALKTEEEVHLFVCGGDGTLHEVVNGMAGAKHVYLSVLPTGTGNDFIKSFPALTAQDFLNLSEYENPVEMECDLLKVNGEYVLNTASIGFDVHVADYANKYKKYIPAGGIIPYYMGMLASLRKPLGHTYRIQIDEDHLPKEKYTFLVFANGQYYGGGYRPCPNALLNDGMMDICLIKDVKRTQIVSMAKLYEKGEHVQYPELAMVSQGTTCHVDTENKEILMNLDGEVRPVKNPTIEIVPKAIRLLLPNKTE</sequence>
<dbReference type="GeneID" id="77462532"/>
<dbReference type="GO" id="GO:0005886">
    <property type="term" value="C:plasma membrane"/>
    <property type="evidence" value="ECO:0007669"/>
    <property type="project" value="TreeGrafter"/>
</dbReference>
<evidence type="ECO:0000256" key="2">
    <source>
        <dbReference type="ARBA" id="ARBA00005983"/>
    </source>
</evidence>
<dbReference type="OrthoDB" id="9786026at2"/>
<gene>
    <name evidence="14" type="primary">dagK</name>
    <name evidence="14" type="ORF">NCTC11087_01585</name>
</gene>
<keyword evidence="9" id="KW-0460">Magnesium</keyword>
<dbReference type="GO" id="GO:0004143">
    <property type="term" value="F:ATP-dependent diacylglycerol kinase activity"/>
    <property type="evidence" value="ECO:0007669"/>
    <property type="project" value="UniProtKB-EC"/>
</dbReference>
<dbReference type="GO" id="GO:0005524">
    <property type="term" value="F:ATP binding"/>
    <property type="evidence" value="ECO:0007669"/>
    <property type="project" value="UniProtKB-KW"/>
</dbReference>
<keyword evidence="12" id="KW-1208">Phospholipid metabolism</keyword>
<comment type="similarity">
    <text evidence="2">Belongs to the diacylglycerol/lipid kinase family.</text>
</comment>
<keyword evidence="8" id="KW-0067">ATP-binding</keyword>
<evidence type="ECO:0000313" key="15">
    <source>
        <dbReference type="Proteomes" id="UP000255523"/>
    </source>
</evidence>
<dbReference type="InterPro" id="IPR050187">
    <property type="entry name" value="Lipid_Phosphate_FormReg"/>
</dbReference>
<dbReference type="InterPro" id="IPR045540">
    <property type="entry name" value="YegS/DAGK_C"/>
</dbReference>
<feature type="domain" description="DAGKc" evidence="13">
    <location>
        <begin position="1"/>
        <end position="130"/>
    </location>
</feature>
<keyword evidence="15" id="KW-1185">Reference proteome</keyword>
<dbReference type="AlphaFoldDB" id="A0A380LQ01"/>
<comment type="cofactor">
    <cofactor evidence="1">
        <name>Mg(2+)</name>
        <dbReference type="ChEBI" id="CHEBI:18420"/>
    </cofactor>
</comment>
<dbReference type="Gene3D" id="2.60.200.40">
    <property type="match status" value="1"/>
</dbReference>
<protein>
    <submittedName>
        <fullName evidence="14">Transcriptional regulator</fullName>
        <ecNumber evidence="14">2.7.1.107</ecNumber>
    </submittedName>
</protein>